<dbReference type="Proteomes" id="UP001146019">
    <property type="component" value="Unassembled WGS sequence"/>
</dbReference>
<gene>
    <name evidence="1" type="ORF">OSH00_06890</name>
</gene>
<comment type="caution">
    <text evidence="1">The sequence shown here is derived from an EMBL/GenBank/DDBJ whole genome shotgun (WGS) entry which is preliminary data.</text>
</comment>
<dbReference type="EMBL" id="JAPKMY010000002">
    <property type="protein sequence ID" value="MCX5467471.1"/>
    <property type="molecule type" value="Genomic_DNA"/>
</dbReference>
<evidence type="ECO:0000313" key="2">
    <source>
        <dbReference type="Proteomes" id="UP001146019"/>
    </source>
</evidence>
<reference evidence="1" key="1">
    <citation type="submission" date="2022-11" db="EMBL/GenBank/DDBJ databases">
        <title>Biodiversity and phylogenetic relationships of bacteria.</title>
        <authorList>
            <person name="Machado R.A.R."/>
            <person name="Bhat A."/>
            <person name="Loulou A."/>
            <person name="Kallel S."/>
        </authorList>
    </citation>
    <scope>NUCLEOTIDE SEQUENCE</scope>
    <source>
        <strain evidence="1">A-IN1</strain>
    </source>
</reference>
<dbReference type="AlphaFoldDB" id="A0A9X3DUL2"/>
<keyword evidence="2" id="KW-1185">Reference proteome</keyword>
<evidence type="ECO:0000313" key="1">
    <source>
        <dbReference type="EMBL" id="MCX5467471.1"/>
    </source>
</evidence>
<dbReference type="RefSeq" id="WP_266129806.1">
    <property type="nucleotide sequence ID" value="NZ_JAPKMY010000002.1"/>
</dbReference>
<name>A0A9X3DUL2_9GAMM</name>
<accession>A0A9X3DUL2</accession>
<sequence length="137" mass="15841">MNKFEKKLLNSRMAVLSKDKHMQDYSLSFQLCPFYHAQTLIDSSISFEGLPLPSYHLKDLSGVKLVFDQDECDQFNGCFTINSIHNPVELYQLEFIESRDGFLKAIAKIKIVFEFEQFDDYENLELVISSTVASQIL</sequence>
<protein>
    <submittedName>
        <fullName evidence="1">Uncharacterized protein</fullName>
    </submittedName>
</protein>
<proteinExistence type="predicted"/>
<organism evidence="1 2">
    <name type="scientific">Acinetobacter nematophilus</name>
    <dbReference type="NCBI Taxonomy" id="2994642"/>
    <lineage>
        <taxon>Bacteria</taxon>
        <taxon>Pseudomonadati</taxon>
        <taxon>Pseudomonadota</taxon>
        <taxon>Gammaproteobacteria</taxon>
        <taxon>Moraxellales</taxon>
        <taxon>Moraxellaceae</taxon>
        <taxon>Acinetobacter</taxon>
    </lineage>
</organism>